<name>A0AC61NJ00_9BACT</name>
<dbReference type="EMBL" id="CP081303">
    <property type="protein sequence ID" value="QZE15719.1"/>
    <property type="molecule type" value="Genomic_DNA"/>
</dbReference>
<reference evidence="1" key="1">
    <citation type="submission" date="2021-08" db="EMBL/GenBank/DDBJ databases">
        <title>Novel anaerobic bacterium isolated from sea squirt in East Sea, Republic of Korea.</title>
        <authorList>
            <person name="Nguyen T.H."/>
            <person name="Li Z."/>
            <person name="Lee Y.-J."/>
            <person name="Ko J."/>
            <person name="Kim S.-G."/>
        </authorList>
    </citation>
    <scope>NUCLEOTIDE SEQUENCE</scope>
    <source>
        <strain evidence="1">KCTC 25031</strain>
    </source>
</reference>
<gene>
    <name evidence="1" type="ORF">K4L44_07765</name>
</gene>
<evidence type="ECO:0000313" key="2">
    <source>
        <dbReference type="Proteomes" id="UP000826212"/>
    </source>
</evidence>
<dbReference type="Proteomes" id="UP000826212">
    <property type="component" value="Chromosome"/>
</dbReference>
<protein>
    <submittedName>
        <fullName evidence="1">VWA domain-containing protein</fullName>
    </submittedName>
</protein>
<organism evidence="1 2">
    <name type="scientific">Halosquirtibacter laminarini</name>
    <dbReference type="NCBI Taxonomy" id="3374600"/>
    <lineage>
        <taxon>Bacteria</taxon>
        <taxon>Pseudomonadati</taxon>
        <taxon>Bacteroidota</taxon>
        <taxon>Bacteroidia</taxon>
        <taxon>Marinilabiliales</taxon>
        <taxon>Prolixibacteraceae</taxon>
        <taxon>Halosquirtibacter</taxon>
    </lineage>
</organism>
<evidence type="ECO:0000313" key="1">
    <source>
        <dbReference type="EMBL" id="QZE15719.1"/>
    </source>
</evidence>
<keyword evidence="2" id="KW-1185">Reference proteome</keyword>
<sequence>MSFLIAINLNQLTFEQLHFTYPYFILLILLPWLVHWFIPAFRFKNSRLRVPFYDRVTEVLGVSSTRAKRFYARSIFRTIFLYLSYCLLVLALMQPKFIGEPILELKKARTFVVASDISMSMERKDWTLNGKMVRRWDAVKYMMSKFLQDRKSDRIGLVLFGDHAYLQCPPTDDKKMVEWLIQDAEVGMAGQKTSLGEAIGFSLGIMKQDTLKEKILLLMTDGVDTKRSISPETAAKVAALDSVKIYTLGIGSRRDTTRLNESILKNISKITGGKYFYANDTTQLKHVYDYIDQLEPLKYQKSSFAPETPLYRFPLLVAIGLLFLLLIMNGLFRSEK</sequence>
<accession>A0AC61NJ00</accession>
<proteinExistence type="predicted"/>